<name>A0A7M7PVQ5_NASVI</name>
<sequence>MNTSISIMNNEALTLFTSNNSRTSEKFSNVRNIGRPRRQKKQWLVLRLSGTIYRSIIDLEEEIACPTLNAVCKNNDEVHCTNHKLCSKDSVCAIKNAFALRKWLKEQERTCLKESMRLIATHSNPDSAVEMRMRNFTYQCIIDSK</sequence>
<keyword evidence="2" id="KW-1185">Reference proteome</keyword>
<proteinExistence type="predicted"/>
<accession>A0A7M7PVQ5</accession>
<dbReference type="InParanoid" id="A0A7M7PVQ5"/>
<dbReference type="RefSeq" id="XP_031777378.1">
    <property type="nucleotide sequence ID" value="XM_031921518.2"/>
</dbReference>
<protein>
    <submittedName>
        <fullName evidence="1">Uncharacterized protein</fullName>
    </submittedName>
</protein>
<reference evidence="1" key="1">
    <citation type="submission" date="2021-01" db="UniProtKB">
        <authorList>
            <consortium name="EnsemblMetazoa"/>
        </authorList>
    </citation>
    <scope>IDENTIFICATION</scope>
</reference>
<evidence type="ECO:0000313" key="2">
    <source>
        <dbReference type="Proteomes" id="UP000002358"/>
    </source>
</evidence>
<evidence type="ECO:0000313" key="1">
    <source>
        <dbReference type="EnsemblMetazoa" id="XP_031777378"/>
    </source>
</evidence>
<dbReference type="Proteomes" id="UP000002358">
    <property type="component" value="Unassembled WGS sequence"/>
</dbReference>
<dbReference type="KEGG" id="nvi:116415895"/>
<organism evidence="1 2">
    <name type="scientific">Nasonia vitripennis</name>
    <name type="common">Parasitic wasp</name>
    <dbReference type="NCBI Taxonomy" id="7425"/>
    <lineage>
        <taxon>Eukaryota</taxon>
        <taxon>Metazoa</taxon>
        <taxon>Ecdysozoa</taxon>
        <taxon>Arthropoda</taxon>
        <taxon>Hexapoda</taxon>
        <taxon>Insecta</taxon>
        <taxon>Pterygota</taxon>
        <taxon>Neoptera</taxon>
        <taxon>Endopterygota</taxon>
        <taxon>Hymenoptera</taxon>
        <taxon>Apocrita</taxon>
        <taxon>Proctotrupomorpha</taxon>
        <taxon>Chalcidoidea</taxon>
        <taxon>Pteromalidae</taxon>
        <taxon>Pteromalinae</taxon>
        <taxon>Nasonia</taxon>
    </lineage>
</organism>
<dbReference type="GeneID" id="116415895"/>
<dbReference type="AlphaFoldDB" id="A0A7M7PVQ5"/>
<dbReference type="EnsemblMetazoa" id="XM_031921518">
    <property type="protein sequence ID" value="XP_031777378"/>
    <property type="gene ID" value="LOC116415895"/>
</dbReference>